<dbReference type="Proteomes" id="UP001172911">
    <property type="component" value="Unassembled WGS sequence"/>
</dbReference>
<name>A0AAW7ZII7_9FIRM</name>
<dbReference type="PANTHER" id="PTHR42709:SF9">
    <property type="entry name" value="ALKALINE PHOSPHATASE LIKE PROTEIN"/>
    <property type="match status" value="1"/>
</dbReference>
<evidence type="ECO:0000313" key="5">
    <source>
        <dbReference type="Proteomes" id="UP001172911"/>
    </source>
</evidence>
<feature type="domain" description="VTT" evidence="3">
    <location>
        <begin position="30"/>
        <end position="156"/>
    </location>
</feature>
<organism evidence="4 5">
    <name type="scientific">Desulforamulus aquiferis</name>
    <dbReference type="NCBI Taxonomy" id="1397668"/>
    <lineage>
        <taxon>Bacteria</taxon>
        <taxon>Bacillati</taxon>
        <taxon>Bacillota</taxon>
        <taxon>Clostridia</taxon>
        <taxon>Eubacteriales</taxon>
        <taxon>Peptococcaceae</taxon>
        <taxon>Desulforamulus</taxon>
    </lineage>
</organism>
<feature type="transmembrane region" description="Helical" evidence="2">
    <location>
        <begin position="21"/>
        <end position="43"/>
    </location>
</feature>
<comment type="similarity">
    <text evidence="1">Belongs to the DedA family.</text>
</comment>
<dbReference type="AlphaFoldDB" id="A0AAW7ZII7"/>
<dbReference type="InterPro" id="IPR051311">
    <property type="entry name" value="DedA_domain"/>
</dbReference>
<comment type="caution">
    <text evidence="4">The sequence shown here is derived from an EMBL/GenBank/DDBJ whole genome shotgun (WGS) entry which is preliminary data.</text>
</comment>
<keyword evidence="2" id="KW-0812">Transmembrane</keyword>
<accession>A0AAW7ZII7</accession>
<evidence type="ECO:0000256" key="1">
    <source>
        <dbReference type="ARBA" id="ARBA00010792"/>
    </source>
</evidence>
<evidence type="ECO:0000259" key="3">
    <source>
        <dbReference type="Pfam" id="PF09335"/>
    </source>
</evidence>
<feature type="transmembrane region" description="Helical" evidence="2">
    <location>
        <begin position="49"/>
        <end position="72"/>
    </location>
</feature>
<sequence length="199" mass="22857">MFETILEILKNLGLPGLFAGMYFEAFGLPFPGTLLVAFAGFLAKQGHSNIFLTWFVAMAGFITGSVSAFLIGRHVGEPFFRRWGRYLHLTSERFDTAQEWFQKSAPGFIIGGRFIPTVGNITPYMAGISNISLLRYLLYDFVHATIWVTMFLGAGWLLGRNWYLITEKQWFKWFWLFGIIIIIFFLAKHLYVARSKIKS</sequence>
<evidence type="ECO:0000313" key="4">
    <source>
        <dbReference type="EMBL" id="MDO7788490.1"/>
    </source>
</evidence>
<dbReference type="GO" id="GO:0005886">
    <property type="term" value="C:plasma membrane"/>
    <property type="evidence" value="ECO:0007669"/>
    <property type="project" value="TreeGrafter"/>
</dbReference>
<dbReference type="InterPro" id="IPR032816">
    <property type="entry name" value="VTT_dom"/>
</dbReference>
<reference evidence="4" key="2">
    <citation type="submission" date="2023-03" db="EMBL/GenBank/DDBJ databases">
        <authorList>
            <person name="Zhang Z."/>
        </authorList>
    </citation>
    <scope>NUCLEOTIDE SEQUENCE</scope>
    <source>
        <strain evidence="4">DSA</strain>
    </source>
</reference>
<dbReference type="PANTHER" id="PTHR42709">
    <property type="entry name" value="ALKALINE PHOSPHATASE LIKE PROTEIN"/>
    <property type="match status" value="1"/>
</dbReference>
<proteinExistence type="inferred from homology"/>
<dbReference type="EMBL" id="JARPTC010000021">
    <property type="protein sequence ID" value="MDO7788490.1"/>
    <property type="molecule type" value="Genomic_DNA"/>
</dbReference>
<protein>
    <submittedName>
        <fullName evidence="4">DedA family protein</fullName>
    </submittedName>
</protein>
<dbReference type="Pfam" id="PF09335">
    <property type="entry name" value="VTT_dom"/>
    <property type="match status" value="1"/>
</dbReference>
<keyword evidence="5" id="KW-1185">Reference proteome</keyword>
<feature type="transmembrane region" description="Helical" evidence="2">
    <location>
        <begin position="137"/>
        <end position="158"/>
    </location>
</feature>
<feature type="transmembrane region" description="Helical" evidence="2">
    <location>
        <begin position="170"/>
        <end position="191"/>
    </location>
</feature>
<reference evidence="4" key="1">
    <citation type="journal article" date="2023" name="J. Hazard. Mater.">
        <title>Anaerobic biodegradation of pyrene and benzo[a]pyrene by a new sulfate-reducing Desulforamulus aquiferis strain DSA.</title>
        <authorList>
            <person name="Zhang Z."/>
            <person name="Sun J."/>
            <person name="Gong X."/>
            <person name="Wang C."/>
            <person name="Wang H."/>
        </authorList>
    </citation>
    <scope>NUCLEOTIDE SEQUENCE</scope>
    <source>
        <strain evidence="4">DSA</strain>
    </source>
</reference>
<evidence type="ECO:0000256" key="2">
    <source>
        <dbReference type="SAM" id="Phobius"/>
    </source>
</evidence>
<gene>
    <name evidence="4" type="ORF">P6N53_14775</name>
</gene>
<keyword evidence="2" id="KW-1133">Transmembrane helix</keyword>
<keyword evidence="2" id="KW-0472">Membrane</keyword>
<dbReference type="RefSeq" id="WP_304544468.1">
    <property type="nucleotide sequence ID" value="NZ_JARPTC010000021.1"/>
</dbReference>